<dbReference type="NCBIfam" id="TIGR01657">
    <property type="entry name" value="P-ATPase-V"/>
    <property type="match status" value="1"/>
</dbReference>
<dbReference type="SUPFAM" id="SSF81660">
    <property type="entry name" value="Metal cation-transporting ATPase, ATP-binding domain N"/>
    <property type="match status" value="1"/>
</dbReference>
<dbReference type="SFLD" id="SFLDF00027">
    <property type="entry name" value="p-type_atpase"/>
    <property type="match status" value="1"/>
</dbReference>
<evidence type="ECO:0008006" key="14">
    <source>
        <dbReference type="Google" id="ProtNLM"/>
    </source>
</evidence>
<dbReference type="GO" id="GO:0046872">
    <property type="term" value="F:metal ion binding"/>
    <property type="evidence" value="ECO:0007669"/>
    <property type="project" value="UniProtKB-KW"/>
</dbReference>
<dbReference type="Pfam" id="PF13246">
    <property type="entry name" value="Cation_ATPase"/>
    <property type="match status" value="1"/>
</dbReference>
<dbReference type="PRINTS" id="PR00119">
    <property type="entry name" value="CATATPASE"/>
</dbReference>
<dbReference type="GO" id="GO:0140358">
    <property type="term" value="F:P-type transmembrane transporter activity"/>
    <property type="evidence" value="ECO:0007669"/>
    <property type="project" value="InterPro"/>
</dbReference>
<evidence type="ECO:0000256" key="3">
    <source>
        <dbReference type="ARBA" id="ARBA00022692"/>
    </source>
</evidence>
<feature type="region of interest" description="Disordered" evidence="11">
    <location>
        <begin position="739"/>
        <end position="763"/>
    </location>
</feature>
<dbReference type="GO" id="GO:0005524">
    <property type="term" value="F:ATP binding"/>
    <property type="evidence" value="ECO:0007669"/>
    <property type="project" value="UniProtKB-KW"/>
</dbReference>
<name>A0A1B6M8G3_9HEMI</name>
<evidence type="ECO:0000256" key="2">
    <source>
        <dbReference type="ARBA" id="ARBA00022553"/>
    </source>
</evidence>
<dbReference type="EMBL" id="GEBQ01007752">
    <property type="protein sequence ID" value="JAT32225.1"/>
    <property type="molecule type" value="Transcribed_RNA"/>
</dbReference>
<keyword evidence="4" id="KW-0479">Metal-binding</keyword>
<keyword evidence="6" id="KW-0067">ATP-binding</keyword>
<keyword evidence="2" id="KW-0597">Phosphoprotein</keyword>
<evidence type="ECO:0000256" key="5">
    <source>
        <dbReference type="ARBA" id="ARBA00022741"/>
    </source>
</evidence>
<keyword evidence="3 12" id="KW-0812">Transmembrane</keyword>
<comment type="subcellular location">
    <subcellularLocation>
        <location evidence="1">Membrane</location>
        <topology evidence="1">Multi-pass membrane protein</topology>
    </subcellularLocation>
</comment>
<evidence type="ECO:0000256" key="4">
    <source>
        <dbReference type="ARBA" id="ARBA00022723"/>
    </source>
</evidence>
<dbReference type="InterPro" id="IPR001757">
    <property type="entry name" value="P_typ_ATPase"/>
</dbReference>
<dbReference type="GO" id="GO:0016887">
    <property type="term" value="F:ATP hydrolysis activity"/>
    <property type="evidence" value="ECO:0007669"/>
    <property type="project" value="InterPro"/>
</dbReference>
<keyword evidence="7" id="KW-0460">Magnesium</keyword>
<dbReference type="InterPro" id="IPR023299">
    <property type="entry name" value="ATPase_P-typ_cyto_dom_N"/>
</dbReference>
<evidence type="ECO:0000256" key="7">
    <source>
        <dbReference type="ARBA" id="ARBA00022842"/>
    </source>
</evidence>
<keyword evidence="10 12" id="KW-0472">Membrane</keyword>
<dbReference type="FunFam" id="3.40.1110.10:FF:000026">
    <property type="entry name" value="Cation-transporting ATPase"/>
    <property type="match status" value="1"/>
</dbReference>
<evidence type="ECO:0000256" key="6">
    <source>
        <dbReference type="ARBA" id="ARBA00022840"/>
    </source>
</evidence>
<evidence type="ECO:0000256" key="1">
    <source>
        <dbReference type="ARBA" id="ARBA00004141"/>
    </source>
</evidence>
<gene>
    <name evidence="13" type="ORF">g.26067</name>
</gene>
<evidence type="ECO:0000313" key="13">
    <source>
        <dbReference type="EMBL" id="JAT32225.1"/>
    </source>
</evidence>
<organism evidence="13">
    <name type="scientific">Graphocephala atropunctata</name>
    <dbReference type="NCBI Taxonomy" id="36148"/>
    <lineage>
        <taxon>Eukaryota</taxon>
        <taxon>Metazoa</taxon>
        <taxon>Ecdysozoa</taxon>
        <taxon>Arthropoda</taxon>
        <taxon>Hexapoda</taxon>
        <taxon>Insecta</taxon>
        <taxon>Pterygota</taxon>
        <taxon>Neoptera</taxon>
        <taxon>Paraneoptera</taxon>
        <taxon>Hemiptera</taxon>
        <taxon>Auchenorrhyncha</taxon>
        <taxon>Membracoidea</taxon>
        <taxon>Cicadellidae</taxon>
        <taxon>Cicadellinae</taxon>
        <taxon>Cicadellini</taxon>
        <taxon>Graphocephala</taxon>
    </lineage>
</organism>
<dbReference type="PANTHER" id="PTHR45630:SF8">
    <property type="entry name" value="CATION-TRANSPORTING ATPASE"/>
    <property type="match status" value="1"/>
</dbReference>
<feature type="transmembrane region" description="Helical" evidence="12">
    <location>
        <begin position="614"/>
        <end position="633"/>
    </location>
</feature>
<feature type="transmembrane region" description="Helical" evidence="12">
    <location>
        <begin position="645"/>
        <end position="664"/>
    </location>
</feature>
<dbReference type="InterPro" id="IPR036412">
    <property type="entry name" value="HAD-like_sf"/>
</dbReference>
<dbReference type="InterPro" id="IPR023214">
    <property type="entry name" value="HAD_sf"/>
</dbReference>
<evidence type="ECO:0000256" key="9">
    <source>
        <dbReference type="ARBA" id="ARBA00022989"/>
    </source>
</evidence>
<keyword evidence="9 12" id="KW-1133">Transmembrane helix</keyword>
<feature type="transmembrane region" description="Helical" evidence="12">
    <location>
        <begin position="567"/>
        <end position="594"/>
    </location>
</feature>
<protein>
    <recommendedName>
        <fullName evidence="14">Cation-transporting P-type ATPase C-terminal domain-containing protein</fullName>
    </recommendedName>
</protein>
<feature type="transmembrane region" description="Helical" evidence="12">
    <location>
        <begin position="530"/>
        <end position="546"/>
    </location>
</feature>
<dbReference type="SUPFAM" id="SSF81665">
    <property type="entry name" value="Calcium ATPase, transmembrane domain M"/>
    <property type="match status" value="1"/>
</dbReference>
<proteinExistence type="predicted"/>
<dbReference type="Gene3D" id="3.40.50.1000">
    <property type="entry name" value="HAD superfamily/HAD-like"/>
    <property type="match status" value="1"/>
</dbReference>
<sequence length="848" mass="93664">MTVGRMYAQSRLKHNHIYCISPRTINVSGSINCVCFDKTGTLTEDGLDMWGVIPSENSHFKVALKQLDHIKPGNLLHAMVTCHSLTVIDSKISGDPLDLKMFESTGWILEEPDVSDDTKFDLISPTVVRPPKTSSQGGQDIGIIRQFPFSSSLQRMSVIARQLNGSHFTIFCKGSPEMIQGLCRSDTVPADFSRQLEEYTQEGYRVLGIAYRDLPSRISYPKMQRLMREEVEADLCFLGLVVLENRLKPQTTGVIDILRTANIRTIMVTGDNVLTALSVARDCGIISPGQRVITVNATTPHHGQPPHLYYIQSQQHVTSPTDTLTIYNESQMTGTMSLVSLDTIDSGNVTLNNNVPNGSAHNSIMPDLEMPVDNTICERGDVSSITNYSLALTGATWSIIRTHFPELIPRIATRGAVFSRMSPDQKQQLIQSLQSLGYYVAMCGDGANDCGALKAAHAGISLSEAESSVASPFTSRDPNIECTVKVIREGRAALVTSFGIFKYMAAYSLTQFVSVMILYSIDSNLSDKQYLYIDLFVITTFAFLLGRTEAYGGPLVSLPPQTSLMSLAPIVSLIGQMAIVIILQFVSFFSVQQFDWFVPYNSSNPAESPAGYENYALFSISSMQYVILAVVFSKGAPYRLPLYKNWSLLATVAAITAFTFYLILGPDQWFRDQFELIVPPAMNFRVLSVILCGINFIFAGIHEFFVCDYLIFHKLRARRKERGSAKKKYISVEKELRSSPEWPPLSTEPPSAAGPEPLSRPERSPATVTMYTAFPFPSGATPTPELFMSTGDVPKRVGEFSNGVATLPRCLPRAESQSCQSVVQVHQSEDSLSRYLTPPESPMHIGSS</sequence>
<dbReference type="PRINTS" id="PR00121">
    <property type="entry name" value="NAKATPASE"/>
</dbReference>
<dbReference type="PANTHER" id="PTHR45630">
    <property type="entry name" value="CATION-TRANSPORTING ATPASE-RELATED"/>
    <property type="match status" value="1"/>
</dbReference>
<evidence type="ECO:0000256" key="10">
    <source>
        <dbReference type="ARBA" id="ARBA00023136"/>
    </source>
</evidence>
<reference evidence="13" key="1">
    <citation type="submission" date="2015-11" db="EMBL/GenBank/DDBJ databases">
        <title>De novo transcriptome assembly of four potential Pierce s Disease insect vectors from Arizona vineyards.</title>
        <authorList>
            <person name="Tassone E.E."/>
        </authorList>
    </citation>
    <scope>NUCLEOTIDE SEQUENCE</scope>
</reference>
<dbReference type="Gene3D" id="3.40.1110.10">
    <property type="entry name" value="Calcium-transporting ATPase, cytoplasmic domain N"/>
    <property type="match status" value="1"/>
</dbReference>
<dbReference type="GO" id="GO:0006874">
    <property type="term" value="P:intracellular calcium ion homeostasis"/>
    <property type="evidence" value="ECO:0007669"/>
    <property type="project" value="TreeGrafter"/>
</dbReference>
<dbReference type="AlphaFoldDB" id="A0A1B6M8G3"/>
<dbReference type="GO" id="GO:0019829">
    <property type="term" value="F:ATPase-coupled monoatomic cation transmembrane transporter activity"/>
    <property type="evidence" value="ECO:0007669"/>
    <property type="project" value="TreeGrafter"/>
</dbReference>
<keyword evidence="8" id="KW-1278">Translocase</keyword>
<dbReference type="InterPro" id="IPR044492">
    <property type="entry name" value="P_typ_ATPase_HD_dom"/>
</dbReference>
<dbReference type="SFLD" id="SFLDS00003">
    <property type="entry name" value="Haloacid_Dehalogenase"/>
    <property type="match status" value="1"/>
</dbReference>
<keyword evidence="5" id="KW-0547">Nucleotide-binding</keyword>
<dbReference type="PROSITE" id="PS00154">
    <property type="entry name" value="ATPASE_E1_E2"/>
    <property type="match status" value="1"/>
</dbReference>
<evidence type="ECO:0000256" key="8">
    <source>
        <dbReference type="ARBA" id="ARBA00022967"/>
    </source>
</evidence>
<feature type="transmembrane region" description="Helical" evidence="12">
    <location>
        <begin position="684"/>
        <end position="712"/>
    </location>
</feature>
<evidence type="ECO:0000256" key="11">
    <source>
        <dbReference type="SAM" id="MobiDB-lite"/>
    </source>
</evidence>
<dbReference type="GO" id="GO:0015203">
    <property type="term" value="F:polyamine transmembrane transporter activity"/>
    <property type="evidence" value="ECO:0007669"/>
    <property type="project" value="TreeGrafter"/>
</dbReference>
<dbReference type="InterPro" id="IPR006544">
    <property type="entry name" value="P-type_TPase_V"/>
</dbReference>
<evidence type="ECO:0000256" key="12">
    <source>
        <dbReference type="SAM" id="Phobius"/>
    </source>
</evidence>
<feature type="transmembrane region" description="Helical" evidence="12">
    <location>
        <begin position="493"/>
        <end position="518"/>
    </location>
</feature>
<dbReference type="SFLD" id="SFLDG00002">
    <property type="entry name" value="C1.7:_P-type_atpase_like"/>
    <property type="match status" value="1"/>
</dbReference>
<dbReference type="SUPFAM" id="SSF56784">
    <property type="entry name" value="HAD-like"/>
    <property type="match status" value="1"/>
</dbReference>
<dbReference type="GO" id="GO:0016020">
    <property type="term" value="C:membrane"/>
    <property type="evidence" value="ECO:0007669"/>
    <property type="project" value="UniProtKB-SubCell"/>
</dbReference>
<feature type="region of interest" description="Disordered" evidence="11">
    <location>
        <begin position="825"/>
        <end position="848"/>
    </location>
</feature>
<accession>A0A1B6M8G3</accession>
<dbReference type="InterPro" id="IPR023298">
    <property type="entry name" value="ATPase_P-typ_TM_dom_sf"/>
</dbReference>
<dbReference type="NCBIfam" id="TIGR01494">
    <property type="entry name" value="ATPase_P-type"/>
    <property type="match status" value="1"/>
</dbReference>
<dbReference type="InterPro" id="IPR018303">
    <property type="entry name" value="ATPase_P-typ_P_site"/>
</dbReference>